<keyword evidence="2" id="KW-1185">Reference proteome</keyword>
<evidence type="ECO:0000313" key="2">
    <source>
        <dbReference type="Proteomes" id="UP000308600"/>
    </source>
</evidence>
<accession>A0ACD3AXV0</accession>
<protein>
    <submittedName>
        <fullName evidence="1">Uncharacterized protein</fullName>
    </submittedName>
</protein>
<gene>
    <name evidence="1" type="ORF">BDN72DRAFT_554416</name>
</gene>
<dbReference type="Proteomes" id="UP000308600">
    <property type="component" value="Unassembled WGS sequence"/>
</dbReference>
<reference evidence="1 2" key="1">
    <citation type="journal article" date="2019" name="Nat. Ecol. Evol.">
        <title>Megaphylogeny resolves global patterns of mushroom evolution.</title>
        <authorList>
            <person name="Varga T."/>
            <person name="Krizsan K."/>
            <person name="Foldi C."/>
            <person name="Dima B."/>
            <person name="Sanchez-Garcia M."/>
            <person name="Sanchez-Ramirez S."/>
            <person name="Szollosi G.J."/>
            <person name="Szarkandi J.G."/>
            <person name="Papp V."/>
            <person name="Albert L."/>
            <person name="Andreopoulos W."/>
            <person name="Angelini C."/>
            <person name="Antonin V."/>
            <person name="Barry K.W."/>
            <person name="Bougher N.L."/>
            <person name="Buchanan P."/>
            <person name="Buyck B."/>
            <person name="Bense V."/>
            <person name="Catcheside P."/>
            <person name="Chovatia M."/>
            <person name="Cooper J."/>
            <person name="Damon W."/>
            <person name="Desjardin D."/>
            <person name="Finy P."/>
            <person name="Geml J."/>
            <person name="Haridas S."/>
            <person name="Hughes K."/>
            <person name="Justo A."/>
            <person name="Karasinski D."/>
            <person name="Kautmanova I."/>
            <person name="Kiss B."/>
            <person name="Kocsube S."/>
            <person name="Kotiranta H."/>
            <person name="LaButti K.M."/>
            <person name="Lechner B.E."/>
            <person name="Liimatainen K."/>
            <person name="Lipzen A."/>
            <person name="Lukacs Z."/>
            <person name="Mihaltcheva S."/>
            <person name="Morgado L.N."/>
            <person name="Niskanen T."/>
            <person name="Noordeloos M.E."/>
            <person name="Ohm R.A."/>
            <person name="Ortiz-Santana B."/>
            <person name="Ovrebo C."/>
            <person name="Racz N."/>
            <person name="Riley R."/>
            <person name="Savchenko A."/>
            <person name="Shiryaev A."/>
            <person name="Soop K."/>
            <person name="Spirin V."/>
            <person name="Szebenyi C."/>
            <person name="Tomsovsky M."/>
            <person name="Tulloss R.E."/>
            <person name="Uehling J."/>
            <person name="Grigoriev I.V."/>
            <person name="Vagvolgyi C."/>
            <person name="Papp T."/>
            <person name="Martin F.M."/>
            <person name="Miettinen O."/>
            <person name="Hibbett D.S."/>
            <person name="Nagy L.G."/>
        </authorList>
    </citation>
    <scope>NUCLEOTIDE SEQUENCE [LARGE SCALE GENOMIC DNA]</scope>
    <source>
        <strain evidence="1 2">NL-1719</strain>
    </source>
</reference>
<organism evidence="1 2">
    <name type="scientific">Pluteus cervinus</name>
    <dbReference type="NCBI Taxonomy" id="181527"/>
    <lineage>
        <taxon>Eukaryota</taxon>
        <taxon>Fungi</taxon>
        <taxon>Dikarya</taxon>
        <taxon>Basidiomycota</taxon>
        <taxon>Agaricomycotina</taxon>
        <taxon>Agaricomycetes</taxon>
        <taxon>Agaricomycetidae</taxon>
        <taxon>Agaricales</taxon>
        <taxon>Pluteineae</taxon>
        <taxon>Pluteaceae</taxon>
        <taxon>Pluteus</taxon>
    </lineage>
</organism>
<evidence type="ECO:0000313" key="1">
    <source>
        <dbReference type="EMBL" id="TFK70169.1"/>
    </source>
</evidence>
<dbReference type="EMBL" id="ML208317">
    <property type="protein sequence ID" value="TFK70169.1"/>
    <property type="molecule type" value="Genomic_DNA"/>
</dbReference>
<name>A0ACD3AXV0_9AGAR</name>
<sequence length="155" mass="17403">MSCVFDYGSVRLIRLCSSPSRSRIYPSTCQRTFQIGFFLREGWCVRYGVAALVTCTFVVFCNKACQRIRRRRNGPLRQTSCMCESKLFIAFLKDVAYFGYPITKTAFVPVELLPSLKTLYMSVFCLGIDRKRGEEGKGCMLSILIICVGGVEGGA</sequence>
<proteinExistence type="predicted"/>